<dbReference type="GO" id="GO:0016740">
    <property type="term" value="F:transferase activity"/>
    <property type="evidence" value="ECO:0007669"/>
    <property type="project" value="UniProtKB-KW"/>
</dbReference>
<dbReference type="CDD" id="cd05403">
    <property type="entry name" value="NT_KNTase_like"/>
    <property type="match status" value="1"/>
</dbReference>
<evidence type="ECO:0000313" key="3">
    <source>
        <dbReference type="EMBL" id="AUX10810.1"/>
    </source>
</evidence>
<dbReference type="InterPro" id="IPR041633">
    <property type="entry name" value="Polbeta"/>
</dbReference>
<feature type="domain" description="HTH marR-type" evidence="1">
    <location>
        <begin position="34"/>
        <end position="82"/>
    </location>
</feature>
<organism evidence="3 4">
    <name type="scientific">Halalkaliarchaeum desulfuricum</name>
    <dbReference type="NCBI Taxonomy" id="2055893"/>
    <lineage>
        <taxon>Archaea</taxon>
        <taxon>Methanobacteriati</taxon>
        <taxon>Methanobacteriota</taxon>
        <taxon>Stenosarchaea group</taxon>
        <taxon>Halobacteria</taxon>
        <taxon>Halobacteriales</taxon>
        <taxon>Haloferacaceae</taxon>
        <taxon>Halalkaliarchaeum</taxon>
    </lineage>
</organism>
<evidence type="ECO:0000313" key="4">
    <source>
        <dbReference type="Proteomes" id="UP000263012"/>
    </source>
</evidence>
<dbReference type="KEGG" id="hdf:AArcSl_3204"/>
<dbReference type="EMBL" id="CP025066">
    <property type="protein sequence ID" value="AUX10810.1"/>
    <property type="molecule type" value="Genomic_DNA"/>
</dbReference>
<dbReference type="InterPro" id="IPR043519">
    <property type="entry name" value="NT_sf"/>
</dbReference>
<proteinExistence type="predicted"/>
<dbReference type="AlphaFoldDB" id="A0A343TNY8"/>
<dbReference type="Pfam" id="PF12802">
    <property type="entry name" value="MarR_2"/>
    <property type="match status" value="1"/>
</dbReference>
<dbReference type="SUPFAM" id="SSF46785">
    <property type="entry name" value="Winged helix' DNA-binding domain"/>
    <property type="match status" value="1"/>
</dbReference>
<evidence type="ECO:0000259" key="1">
    <source>
        <dbReference type="Pfam" id="PF12802"/>
    </source>
</evidence>
<dbReference type="InterPro" id="IPR000835">
    <property type="entry name" value="HTH_MarR-typ"/>
</dbReference>
<accession>A0A343TNY8</accession>
<gene>
    <name evidence="3" type="ORF">AArcSl_3204</name>
</gene>
<dbReference type="InterPro" id="IPR036390">
    <property type="entry name" value="WH_DNA-bd_sf"/>
</dbReference>
<feature type="domain" description="Polymerase beta nucleotidyltransferase" evidence="2">
    <location>
        <begin position="120"/>
        <end position="215"/>
    </location>
</feature>
<dbReference type="GO" id="GO:0003700">
    <property type="term" value="F:DNA-binding transcription factor activity"/>
    <property type="evidence" value="ECO:0007669"/>
    <property type="project" value="InterPro"/>
</dbReference>
<reference evidence="4" key="1">
    <citation type="submission" date="2017-11" db="EMBL/GenBank/DDBJ databases">
        <title>Phenotypic and genomic properties of facultatively anaerobic sulfur-reducing natronoarchaea from hypersaline soda lakes.</title>
        <authorList>
            <person name="Sorokin D.Y."/>
            <person name="Kublanov I.V."/>
            <person name="Roman P."/>
            <person name="Sinninghe Damste J.S."/>
            <person name="Golyshin P.N."/>
            <person name="Rojo D."/>
            <person name="Ciordia S."/>
            <person name="Mena M.D.C."/>
            <person name="Ferrer M."/>
            <person name="Messina E."/>
            <person name="Smedile F."/>
            <person name="La Spada G."/>
            <person name="La Cono V."/>
            <person name="Yakimov M.M."/>
        </authorList>
    </citation>
    <scope>NUCLEOTIDE SEQUENCE [LARGE SCALE GENOMIC DNA]</scope>
    <source>
        <strain evidence="4">AArc-Sl</strain>
    </source>
</reference>
<protein>
    <submittedName>
        <fullName evidence="3">Nucleotidyltransferase family protein</fullName>
    </submittedName>
</protein>
<dbReference type="SUPFAM" id="SSF81301">
    <property type="entry name" value="Nucleotidyltransferase"/>
    <property type="match status" value="1"/>
</dbReference>
<dbReference type="Proteomes" id="UP000263012">
    <property type="component" value="Chromosome"/>
</dbReference>
<dbReference type="Gene3D" id="3.30.460.10">
    <property type="entry name" value="Beta Polymerase, domain 2"/>
    <property type="match status" value="1"/>
</dbReference>
<dbReference type="InterPro" id="IPR036388">
    <property type="entry name" value="WH-like_DNA-bd_sf"/>
</dbReference>
<name>A0A343TNY8_9EURY</name>
<dbReference type="OrthoDB" id="9287at2157"/>
<dbReference type="GeneID" id="37879568"/>
<dbReference type="Pfam" id="PF18765">
    <property type="entry name" value="Polbeta"/>
    <property type="match status" value="1"/>
</dbReference>
<keyword evidence="3" id="KW-0808">Transferase</keyword>
<keyword evidence="4" id="KW-1185">Reference proteome</keyword>
<sequence>MESNSNSQKEHPTTISLDLPVQDDRLFRSQAMGDLLSFLSRNPEGQFSYVELGRVLDYSRPTISKVVDVLSANQLVTVEREAQKKLVQINTGRLSVPHDPFFQIPQPKFRPPVRAAVSSIREQLDEVLGVVVYGSVARGEADRRSDIDLWVAVRKDRMENQRNANRVRQELEETVFDDERFEFEIDVESFQAVPSHISDIRRILSEGIVVYETDEFSELREMILKGTSDE</sequence>
<evidence type="ECO:0000259" key="2">
    <source>
        <dbReference type="Pfam" id="PF18765"/>
    </source>
</evidence>
<dbReference type="RefSeq" id="WP_119821455.1">
    <property type="nucleotide sequence ID" value="NZ_CP025066.1"/>
</dbReference>
<dbReference type="Gene3D" id="1.10.10.10">
    <property type="entry name" value="Winged helix-like DNA-binding domain superfamily/Winged helix DNA-binding domain"/>
    <property type="match status" value="1"/>
</dbReference>